<evidence type="ECO:0000259" key="14">
    <source>
        <dbReference type="Pfam" id="PF00133"/>
    </source>
</evidence>
<reference evidence="16" key="1">
    <citation type="submission" date="2020-12" db="EMBL/GenBank/DDBJ databases">
        <title>Metabolic potential, ecology and presence of endohyphal bacteria is reflected in genomic diversity of Mucoromycotina.</title>
        <authorList>
            <person name="Muszewska A."/>
            <person name="Okrasinska A."/>
            <person name="Steczkiewicz K."/>
            <person name="Drgas O."/>
            <person name="Orlowska M."/>
            <person name="Perlinska-Lenart U."/>
            <person name="Aleksandrzak-Piekarczyk T."/>
            <person name="Szatraj K."/>
            <person name="Zielenkiewicz U."/>
            <person name="Pilsyk S."/>
            <person name="Malc E."/>
            <person name="Mieczkowski P."/>
            <person name="Kruszewska J.S."/>
            <person name="Biernat P."/>
            <person name="Pawlowska J."/>
        </authorList>
    </citation>
    <scope>NUCLEOTIDE SEQUENCE</scope>
    <source>
        <strain evidence="16">WA0000051536</strain>
    </source>
</reference>
<dbReference type="Gene3D" id="3.90.740.10">
    <property type="entry name" value="Valyl/Leucyl/Isoleucyl-tRNA synthetase, editing domain"/>
    <property type="match status" value="1"/>
</dbReference>
<feature type="domain" description="Aminoacyl-tRNA synthetase class Ia" evidence="14">
    <location>
        <begin position="100"/>
        <end position="724"/>
    </location>
</feature>
<dbReference type="GO" id="GO:0032543">
    <property type="term" value="P:mitochondrial translation"/>
    <property type="evidence" value="ECO:0007669"/>
    <property type="project" value="TreeGrafter"/>
</dbReference>
<dbReference type="HAMAP" id="MF_02002">
    <property type="entry name" value="Ile_tRNA_synth_type1"/>
    <property type="match status" value="1"/>
</dbReference>
<evidence type="ECO:0000256" key="7">
    <source>
        <dbReference type="ARBA" id="ARBA00022840"/>
    </source>
</evidence>
<comment type="caution">
    <text evidence="16">The sequence shown here is derived from an EMBL/GenBank/DDBJ whole genome shotgun (WGS) entry which is preliminary data.</text>
</comment>
<dbReference type="GO" id="GO:0000049">
    <property type="term" value="F:tRNA binding"/>
    <property type="evidence" value="ECO:0007669"/>
    <property type="project" value="InterPro"/>
</dbReference>
<dbReference type="InterPro" id="IPR033708">
    <property type="entry name" value="Anticodon_Ile_BEm"/>
</dbReference>
<feature type="domain" description="Methionyl/Valyl/Leucyl/Isoleucyl-tRNA synthetase anticodon-binding" evidence="15">
    <location>
        <begin position="769"/>
        <end position="926"/>
    </location>
</feature>
<proteinExistence type="inferred from homology"/>
<evidence type="ECO:0000256" key="8">
    <source>
        <dbReference type="ARBA" id="ARBA00022917"/>
    </source>
</evidence>
<evidence type="ECO:0000256" key="11">
    <source>
        <dbReference type="ARBA" id="ARBA00048359"/>
    </source>
</evidence>
<dbReference type="AlphaFoldDB" id="A0A8H7UG40"/>
<comment type="similarity">
    <text evidence="3 13">Belongs to the class-I aminoacyl-tRNA synthetase family.</text>
</comment>
<dbReference type="InterPro" id="IPR001412">
    <property type="entry name" value="aa-tRNA-synth_I_CS"/>
</dbReference>
<comment type="subcellular location">
    <subcellularLocation>
        <location evidence="2">Cytoplasm</location>
    </subcellularLocation>
    <subcellularLocation>
        <location evidence="1">Mitochondrion</location>
    </subcellularLocation>
</comment>
<dbReference type="InterPro" id="IPR014729">
    <property type="entry name" value="Rossmann-like_a/b/a_fold"/>
</dbReference>
<name>A0A8H7UG40_9FUNG</name>
<evidence type="ECO:0000256" key="4">
    <source>
        <dbReference type="ARBA" id="ARBA00013165"/>
    </source>
</evidence>
<accession>A0A8H7UG40</accession>
<evidence type="ECO:0000256" key="10">
    <source>
        <dbReference type="ARBA" id="ARBA00032665"/>
    </source>
</evidence>
<evidence type="ECO:0000256" key="2">
    <source>
        <dbReference type="ARBA" id="ARBA00004496"/>
    </source>
</evidence>
<dbReference type="EMBL" id="JAEPRA010000008">
    <property type="protein sequence ID" value="KAG2181775.1"/>
    <property type="molecule type" value="Genomic_DNA"/>
</dbReference>
<dbReference type="PRINTS" id="PR00984">
    <property type="entry name" value="TRNASYNTHILE"/>
</dbReference>
<dbReference type="InterPro" id="IPR009008">
    <property type="entry name" value="Val/Leu/Ile-tRNA-synth_edit"/>
</dbReference>
<evidence type="ECO:0000256" key="1">
    <source>
        <dbReference type="ARBA" id="ARBA00004173"/>
    </source>
</evidence>
<dbReference type="GO" id="GO:0002161">
    <property type="term" value="F:aminoacyl-tRNA deacylase activity"/>
    <property type="evidence" value="ECO:0007669"/>
    <property type="project" value="InterPro"/>
</dbReference>
<dbReference type="Gene3D" id="1.10.730.20">
    <property type="match status" value="1"/>
</dbReference>
<evidence type="ECO:0000256" key="12">
    <source>
        <dbReference type="ARBA" id="ARBA00068280"/>
    </source>
</evidence>
<dbReference type="SUPFAM" id="SSF50677">
    <property type="entry name" value="ValRS/IleRS/LeuRS editing domain"/>
    <property type="match status" value="1"/>
</dbReference>
<keyword evidence="6 13" id="KW-0547">Nucleotide-binding</keyword>
<evidence type="ECO:0000313" key="17">
    <source>
        <dbReference type="Proteomes" id="UP000612746"/>
    </source>
</evidence>
<evidence type="ECO:0000256" key="6">
    <source>
        <dbReference type="ARBA" id="ARBA00022741"/>
    </source>
</evidence>
<evidence type="ECO:0000256" key="9">
    <source>
        <dbReference type="ARBA" id="ARBA00023146"/>
    </source>
</evidence>
<organism evidence="16 17">
    <name type="scientific">Umbelopsis vinacea</name>
    <dbReference type="NCBI Taxonomy" id="44442"/>
    <lineage>
        <taxon>Eukaryota</taxon>
        <taxon>Fungi</taxon>
        <taxon>Fungi incertae sedis</taxon>
        <taxon>Mucoromycota</taxon>
        <taxon>Mucoromycotina</taxon>
        <taxon>Umbelopsidomycetes</taxon>
        <taxon>Umbelopsidales</taxon>
        <taxon>Umbelopsidaceae</taxon>
        <taxon>Umbelopsis</taxon>
    </lineage>
</organism>
<dbReference type="InterPro" id="IPR023585">
    <property type="entry name" value="Ile-tRNA-ligase_type1"/>
</dbReference>
<dbReference type="PANTHER" id="PTHR42765:SF1">
    <property type="entry name" value="ISOLEUCINE--TRNA LIGASE, MITOCHONDRIAL"/>
    <property type="match status" value="1"/>
</dbReference>
<dbReference type="Proteomes" id="UP000612746">
    <property type="component" value="Unassembled WGS sequence"/>
</dbReference>
<dbReference type="Pfam" id="PF08264">
    <property type="entry name" value="Anticodon_1"/>
    <property type="match status" value="1"/>
</dbReference>
<dbReference type="Pfam" id="PF00133">
    <property type="entry name" value="tRNA-synt_1"/>
    <property type="match status" value="1"/>
</dbReference>
<evidence type="ECO:0000256" key="13">
    <source>
        <dbReference type="RuleBase" id="RU363035"/>
    </source>
</evidence>
<dbReference type="Gene3D" id="3.40.50.620">
    <property type="entry name" value="HUPs"/>
    <property type="match status" value="2"/>
</dbReference>
<keyword evidence="7 13" id="KW-0067">ATP-binding</keyword>
<protein>
    <recommendedName>
        <fullName evidence="12">Isoleucine--tRNA ligase, mitochondrial</fullName>
        <ecNumber evidence="4">6.1.1.5</ecNumber>
    </recommendedName>
    <alternativeName>
        <fullName evidence="10">Isoleucyl-tRNA synthetase</fullName>
    </alternativeName>
</protein>
<comment type="catalytic activity">
    <reaction evidence="11">
        <text>tRNA(Ile) + L-isoleucine + ATP = L-isoleucyl-tRNA(Ile) + AMP + diphosphate</text>
        <dbReference type="Rhea" id="RHEA:11060"/>
        <dbReference type="Rhea" id="RHEA-COMP:9666"/>
        <dbReference type="Rhea" id="RHEA-COMP:9695"/>
        <dbReference type="ChEBI" id="CHEBI:30616"/>
        <dbReference type="ChEBI" id="CHEBI:33019"/>
        <dbReference type="ChEBI" id="CHEBI:58045"/>
        <dbReference type="ChEBI" id="CHEBI:78442"/>
        <dbReference type="ChEBI" id="CHEBI:78528"/>
        <dbReference type="ChEBI" id="CHEBI:456215"/>
        <dbReference type="EC" id="6.1.1.5"/>
    </reaction>
</comment>
<dbReference type="InterPro" id="IPR009080">
    <property type="entry name" value="tRNAsynth_Ia_anticodon-bd"/>
</dbReference>
<evidence type="ECO:0000259" key="15">
    <source>
        <dbReference type="Pfam" id="PF08264"/>
    </source>
</evidence>
<dbReference type="SUPFAM" id="SSF52374">
    <property type="entry name" value="Nucleotidylyl transferase"/>
    <property type="match status" value="1"/>
</dbReference>
<dbReference type="CDD" id="cd07960">
    <property type="entry name" value="Anticodon_Ia_Ile_BEm"/>
    <property type="match status" value="1"/>
</dbReference>
<dbReference type="NCBIfam" id="TIGR00392">
    <property type="entry name" value="ileS"/>
    <property type="match status" value="1"/>
</dbReference>
<keyword evidence="17" id="KW-1185">Reference proteome</keyword>
<keyword evidence="9 13" id="KW-0030">Aminoacyl-tRNA synthetase</keyword>
<dbReference type="GO" id="GO:0005524">
    <property type="term" value="F:ATP binding"/>
    <property type="evidence" value="ECO:0007669"/>
    <property type="project" value="UniProtKB-KW"/>
</dbReference>
<dbReference type="GO" id="GO:0004822">
    <property type="term" value="F:isoleucine-tRNA ligase activity"/>
    <property type="evidence" value="ECO:0007669"/>
    <property type="project" value="UniProtKB-EC"/>
</dbReference>
<dbReference type="InterPro" id="IPR013155">
    <property type="entry name" value="M/V/L/I-tRNA-synth_anticd-bd"/>
</dbReference>
<dbReference type="PANTHER" id="PTHR42765">
    <property type="entry name" value="SOLEUCYL-TRNA SYNTHETASE"/>
    <property type="match status" value="1"/>
</dbReference>
<evidence type="ECO:0000256" key="3">
    <source>
        <dbReference type="ARBA" id="ARBA00005594"/>
    </source>
</evidence>
<dbReference type="SUPFAM" id="SSF47323">
    <property type="entry name" value="Anticodon-binding domain of a subclass of class I aminoacyl-tRNA synthetases"/>
    <property type="match status" value="1"/>
</dbReference>
<keyword evidence="8 13" id="KW-0648">Protein biosynthesis</keyword>
<dbReference type="GO" id="GO:0005739">
    <property type="term" value="C:mitochondrion"/>
    <property type="evidence" value="ECO:0007669"/>
    <property type="project" value="UniProtKB-SubCell"/>
</dbReference>
<gene>
    <name evidence="16" type="ORF">INT44_008590</name>
</gene>
<dbReference type="InterPro" id="IPR002300">
    <property type="entry name" value="aa-tRNA-synth_Ia"/>
</dbReference>
<sequence length="1018" mass="115044">MTITRVAIPNSFKMSGILASARSPLQKRAQSLLFNRNMHQSTLLRASDSVKKQPKSPYESTVLLLNTPFPLRADAVKREHLFHDRCTKDLYHWQVSAILRNNPKDLFVLHDGPPYANGDVHMGHALNKILKDIILRYKVLQGHKVHYTPGWDCHGLPIELKALEKLKANDSKKLLPSEIRKVARERALLEVEKQKKDFMSWGVMGDWDKPYLTLIMTDYAFNSVDKDFEIRQLGVFSEMVKKGYIYRQLKPVYWSPSSKTALAESELEYNDQHLSRSVYVRFPITKSVKALESLQKDPKSPLYALIWSTTPWTLPANQAIAVHNDLVYTLLDIKGEGSSNSTYIVAENLVDSLVETLGASEYQQIGKITGSELVGAEYTHVLNGETMPIIAAGHVTADSGTGLVHTAPGHGMEDYEACRSLGIMPFSPVDADGKFTAEAGKKFEGLFTFDQGTEAVINELQSQGYIIKEQAYKHKYPYDWRTKKPVMLRATAQWFANVENLQKEAVEALRNVNMVPSVSIRRLEGFTMSRKEWCISRQRAWGVPIPVLYDVETDVPLLTESNIAHVLKVIDEKGIDSWWSEEDDMVFVAPEYKESGKKFKRGYDTMDVWFDSGTSWTLVDGMEGRDPSKPVADVYLEGSDQHRGWFQSSLLTSIAVKSKAPYSTLITHGFLLDEKGYKMSKSLGNTIVPSLITKGGKDLKKNPAYGTDVLRLWVANTEFTKDVSVGPTVIAQVSDMIRKVRTTSRFMLGSISDFNLKDTVPYDQLKPVDQYMLHELAQFTDAMTQSYESFDFNSAMQTLQHFTANTLSSFYFDVIKDRLYNDPQNSHSRRTAQTVLAAVLNTYTLTLAPVTVHTAEEIYEQYKEQTEQPQSSVFKVRWPTANSQWDNLSVKEEWDVLRSLKVEVNRVLEIARQDKNIRSSQEATVDIFLPDSSSVTSQVIQKHASELASVFIISGANVHTSKESMPSGGYERECAILDKDNVVINSRRSDLHKCPRCRNYFSTSEDGLCGRCATTIEN</sequence>
<evidence type="ECO:0000313" key="16">
    <source>
        <dbReference type="EMBL" id="KAG2181775.1"/>
    </source>
</evidence>
<keyword evidence="5 13" id="KW-0436">Ligase</keyword>
<dbReference type="GO" id="GO:0006428">
    <property type="term" value="P:isoleucyl-tRNA aminoacylation"/>
    <property type="evidence" value="ECO:0007669"/>
    <property type="project" value="InterPro"/>
</dbReference>
<dbReference type="InterPro" id="IPR002301">
    <property type="entry name" value="Ile-tRNA-ligase"/>
</dbReference>
<dbReference type="PROSITE" id="PS00178">
    <property type="entry name" value="AA_TRNA_LIGASE_I"/>
    <property type="match status" value="1"/>
</dbReference>
<dbReference type="EC" id="6.1.1.5" evidence="4"/>
<evidence type="ECO:0000256" key="5">
    <source>
        <dbReference type="ARBA" id="ARBA00022598"/>
    </source>
</evidence>
<dbReference type="InterPro" id="IPR050081">
    <property type="entry name" value="Ile-tRNA_ligase"/>
</dbReference>
<dbReference type="OrthoDB" id="10264412at2759"/>
<dbReference type="FunFam" id="3.40.50.620:FF:000111">
    <property type="entry name" value="Mitochondrial isoleucyl-tRNA synthetase"/>
    <property type="match status" value="1"/>
</dbReference>